<dbReference type="PANTHER" id="PTHR45033:SF2">
    <property type="entry name" value="ZINC-TYPE ALCOHOL DEHYDROGENASE-LIKE PROTEIN C1773.06C"/>
    <property type="match status" value="1"/>
</dbReference>
<gene>
    <name evidence="1" type="ORF">FOXB_07472</name>
</gene>
<protein>
    <recommendedName>
        <fullName evidence="2">Alcohol dehydrogenase</fullName>
    </recommendedName>
</protein>
<name>F9FM42_FUSOF</name>
<proteinExistence type="predicted"/>
<accession>F9FM42</accession>
<dbReference type="EMBL" id="AFQF01002255">
    <property type="protein sequence ID" value="EGU82016.1"/>
    <property type="molecule type" value="Genomic_DNA"/>
</dbReference>
<dbReference type="STRING" id="660025.F9FM42"/>
<comment type="caution">
    <text evidence="1">The sequence shown here is derived from an EMBL/GenBank/DDBJ whole genome shotgun (WGS) entry which is preliminary data.</text>
</comment>
<sequence>MGSQSQYKELVQYIDEKKLKPAFDDTVFELADAKDAYRKLKEQKHFAKVVIRMDHDEI</sequence>
<dbReference type="AlphaFoldDB" id="F9FM42"/>
<dbReference type="PANTHER" id="PTHR45033">
    <property type="match status" value="1"/>
</dbReference>
<dbReference type="Gene3D" id="3.90.180.10">
    <property type="entry name" value="Medium-chain alcohol dehydrogenases, catalytic domain"/>
    <property type="match status" value="1"/>
</dbReference>
<reference evidence="1" key="1">
    <citation type="journal article" date="2012" name="Mol. Plant Microbe Interact.">
        <title>A highly conserved effector in Fusarium oxysporum is required for full virulence on Arabidopsis.</title>
        <authorList>
            <person name="Thatcher L.F."/>
            <person name="Gardiner D.M."/>
            <person name="Kazan K."/>
            <person name="Manners J."/>
        </authorList>
    </citation>
    <scope>NUCLEOTIDE SEQUENCE [LARGE SCALE GENOMIC DNA]</scope>
    <source>
        <strain evidence="1">Fo5176</strain>
    </source>
</reference>
<evidence type="ECO:0000313" key="1">
    <source>
        <dbReference type="EMBL" id="EGU82016.1"/>
    </source>
</evidence>
<organism evidence="1">
    <name type="scientific">Fusarium oxysporum (strain Fo5176)</name>
    <name type="common">Fusarium vascular wilt</name>
    <dbReference type="NCBI Taxonomy" id="660025"/>
    <lineage>
        <taxon>Eukaryota</taxon>
        <taxon>Fungi</taxon>
        <taxon>Dikarya</taxon>
        <taxon>Ascomycota</taxon>
        <taxon>Pezizomycotina</taxon>
        <taxon>Sordariomycetes</taxon>
        <taxon>Hypocreomycetidae</taxon>
        <taxon>Hypocreales</taxon>
        <taxon>Nectriaceae</taxon>
        <taxon>Fusarium</taxon>
        <taxon>Fusarium oxysporum species complex</taxon>
    </lineage>
</organism>
<dbReference type="InterPro" id="IPR052711">
    <property type="entry name" value="Zinc_ADH-like"/>
</dbReference>
<dbReference type="Pfam" id="PF13602">
    <property type="entry name" value="ADH_zinc_N_2"/>
    <property type="match status" value="1"/>
</dbReference>
<evidence type="ECO:0008006" key="2">
    <source>
        <dbReference type="Google" id="ProtNLM"/>
    </source>
</evidence>